<keyword evidence="2" id="KW-1185">Reference proteome</keyword>
<comment type="caution">
    <text evidence="1">The sequence shown here is derived from an EMBL/GenBank/DDBJ whole genome shotgun (WGS) entry which is preliminary data.</text>
</comment>
<proteinExistence type="predicted"/>
<name>A0ACC2W0G2_9TREE</name>
<dbReference type="Proteomes" id="UP001241377">
    <property type="component" value="Unassembled WGS sequence"/>
</dbReference>
<evidence type="ECO:0000313" key="2">
    <source>
        <dbReference type="Proteomes" id="UP001241377"/>
    </source>
</evidence>
<sequence>MAEIAADIRQNFKYVDPVVTAYISGLVEDEDEQVEDIVEQTRGMLEDATVDENELASFMDRLSQYLAENSTYREKARPTVHKLEKTIDMRKQGLSSTIALSGAVDLESAKKGMASRVDMGKLAKAEAKLKAKIVKRAQRDLYEGSKLMADMQKQQQSYEEMFMKVNPLQLGGTMKGKSKDIHLENINVSFGSRTLLHGAELNLAYGRRYGVIGRNGIGKSSLLRNLALREVPVPTHISVLYVEQEIVGDDTLALDSVLKADVWRHKLITEEAELSKSLEDLEKQTAAGNTLGEAETVRIEAEKDELTSQLGEVQRKLIEMEAETGPARASALLYGLGFNDEDQKKQTRAFSGGWRMRLALARALFVKPDLLMLDEPSNMLDLNAIAWLEDYLQSWEGTILVVSHDRAFLDAVATDIVHQHSQRLDYYKGNFTQFYATKSERAKNLKKEYETQLAYRQHLQAYIDRWRYNANRAAQAQSKIKILEKLPELEPPEEEDSENFKFPDPEKISPPLLQLNEANFGYTPGKQILHDINIDVGLDSRITIIGSNGSGKSTLIKLLTGDLQPQEGHAVRNGRLRFAYFTQHHIDSLDVNMSSVQFLQSRFPGQTEQEYRSHLGSFGITGLTSLQKIGTLSGGQKSRVAFAVLSLQRPHILLLDEPSNHLDIEGIDALIDALKTFKGGVISVSHDERFITNTSNQLWVCSEGKVTKFMGDITAYKDIIVNQLRAKNRP</sequence>
<accession>A0ACC2W0G2</accession>
<reference evidence="1" key="1">
    <citation type="submission" date="2023-04" db="EMBL/GenBank/DDBJ databases">
        <title>Draft Genome sequencing of Naganishia species isolated from polar environments using Oxford Nanopore Technology.</title>
        <authorList>
            <person name="Leo P."/>
            <person name="Venkateswaran K."/>
        </authorList>
    </citation>
    <scope>NUCLEOTIDE SEQUENCE</scope>
    <source>
        <strain evidence="1">MNA-CCFEE 5261</strain>
    </source>
</reference>
<protein>
    <submittedName>
        <fullName evidence="1">Uncharacterized protein</fullName>
    </submittedName>
</protein>
<gene>
    <name evidence="1" type="ORF">QFC19_004008</name>
</gene>
<dbReference type="EMBL" id="JASBWR010000040">
    <property type="protein sequence ID" value="KAJ9104366.1"/>
    <property type="molecule type" value="Genomic_DNA"/>
</dbReference>
<evidence type="ECO:0000313" key="1">
    <source>
        <dbReference type="EMBL" id="KAJ9104366.1"/>
    </source>
</evidence>
<organism evidence="1 2">
    <name type="scientific">Naganishia cerealis</name>
    <dbReference type="NCBI Taxonomy" id="610337"/>
    <lineage>
        <taxon>Eukaryota</taxon>
        <taxon>Fungi</taxon>
        <taxon>Dikarya</taxon>
        <taxon>Basidiomycota</taxon>
        <taxon>Agaricomycotina</taxon>
        <taxon>Tremellomycetes</taxon>
        <taxon>Filobasidiales</taxon>
        <taxon>Filobasidiaceae</taxon>
        <taxon>Naganishia</taxon>
    </lineage>
</organism>